<dbReference type="Pfam" id="PF04246">
    <property type="entry name" value="RseC_MucC"/>
    <property type="match status" value="1"/>
</dbReference>
<proteinExistence type="predicted"/>
<organism evidence="2 3">
    <name type="scientific">Maribellus comscasis</name>
    <dbReference type="NCBI Taxonomy" id="2681766"/>
    <lineage>
        <taxon>Bacteria</taxon>
        <taxon>Pseudomonadati</taxon>
        <taxon>Bacteroidota</taxon>
        <taxon>Bacteroidia</taxon>
        <taxon>Marinilabiliales</taxon>
        <taxon>Prolixibacteraceae</taxon>
        <taxon>Maribellus</taxon>
    </lineage>
</organism>
<keyword evidence="1" id="KW-0472">Membrane</keyword>
<feature type="transmembrane region" description="Helical" evidence="1">
    <location>
        <begin position="71"/>
        <end position="92"/>
    </location>
</feature>
<keyword evidence="1" id="KW-0812">Transmembrane</keyword>
<dbReference type="Proteomes" id="UP000428260">
    <property type="component" value="Chromosome"/>
</dbReference>
<dbReference type="AlphaFoldDB" id="A0A6I6JJ61"/>
<protein>
    <submittedName>
        <fullName evidence="2">Fis family transcriptional regulator</fullName>
    </submittedName>
</protein>
<dbReference type="EMBL" id="CP046401">
    <property type="protein sequence ID" value="QGY42895.1"/>
    <property type="molecule type" value="Genomic_DNA"/>
</dbReference>
<sequence>MRHRGFVKETRGNSLIVNIINESACSACHAKGACTVADYQDKEIEITNFQKKYSPGQEVTVIFQESKGFTALFYGYVLPFIIVLLTLIVTNSVTNDELLSGLISLGILIPYYITLFFFRHLLKKVFKFEVEETI</sequence>
<evidence type="ECO:0000256" key="1">
    <source>
        <dbReference type="SAM" id="Phobius"/>
    </source>
</evidence>
<keyword evidence="1" id="KW-1133">Transmembrane helix</keyword>
<feature type="transmembrane region" description="Helical" evidence="1">
    <location>
        <begin position="98"/>
        <end position="118"/>
    </location>
</feature>
<name>A0A6I6JJ61_9BACT</name>
<evidence type="ECO:0000313" key="2">
    <source>
        <dbReference type="EMBL" id="QGY42895.1"/>
    </source>
</evidence>
<reference evidence="2 3" key="1">
    <citation type="submission" date="2019-11" db="EMBL/GenBank/DDBJ databases">
        <authorList>
            <person name="Zheng R.K."/>
            <person name="Sun C.M."/>
        </authorList>
    </citation>
    <scope>NUCLEOTIDE SEQUENCE [LARGE SCALE GENOMIC DNA]</scope>
    <source>
        <strain evidence="2 3">WC007</strain>
    </source>
</reference>
<keyword evidence="3" id="KW-1185">Reference proteome</keyword>
<gene>
    <name evidence="2" type="ORF">GM418_04260</name>
</gene>
<accession>A0A6I6JJ61</accession>
<evidence type="ECO:0000313" key="3">
    <source>
        <dbReference type="Proteomes" id="UP000428260"/>
    </source>
</evidence>
<dbReference type="KEGG" id="mcos:GM418_04260"/>